<dbReference type="GO" id="GO:0016491">
    <property type="term" value="F:oxidoreductase activity"/>
    <property type="evidence" value="ECO:0007669"/>
    <property type="project" value="InterPro"/>
</dbReference>
<keyword evidence="2" id="KW-0288">FMN</keyword>
<proteinExistence type="predicted"/>
<gene>
    <name evidence="4" type="ORF">IAA08_00775</name>
</gene>
<evidence type="ECO:0000259" key="3">
    <source>
        <dbReference type="Pfam" id="PF03358"/>
    </source>
</evidence>
<dbReference type="InterPro" id="IPR051796">
    <property type="entry name" value="ISF_SsuE-like"/>
</dbReference>
<dbReference type="InterPro" id="IPR005025">
    <property type="entry name" value="FMN_Rdtase-like_dom"/>
</dbReference>
<protein>
    <submittedName>
        <fullName evidence="4">Flavodoxin family protein</fullName>
    </submittedName>
</protein>
<dbReference type="Gene3D" id="3.40.50.360">
    <property type="match status" value="1"/>
</dbReference>
<dbReference type="Pfam" id="PF03358">
    <property type="entry name" value="FMN_red"/>
    <property type="match status" value="1"/>
</dbReference>
<accession>A0A9D2D0Q4</accession>
<keyword evidence="1" id="KW-0285">Flavoprotein</keyword>
<evidence type="ECO:0000313" key="5">
    <source>
        <dbReference type="Proteomes" id="UP000824024"/>
    </source>
</evidence>
<feature type="domain" description="NADPH-dependent FMN reductase-like" evidence="3">
    <location>
        <begin position="3"/>
        <end position="121"/>
    </location>
</feature>
<dbReference type="PANTHER" id="PTHR43278:SF2">
    <property type="entry name" value="IRON-SULFUR FLAVOPROTEIN"/>
    <property type="match status" value="1"/>
</dbReference>
<reference evidence="4" key="2">
    <citation type="submission" date="2021-04" db="EMBL/GenBank/DDBJ databases">
        <authorList>
            <person name="Gilroy R."/>
        </authorList>
    </citation>
    <scope>NUCLEOTIDE SEQUENCE</scope>
    <source>
        <strain evidence="4">CHK192-9172</strain>
    </source>
</reference>
<name>A0A9D2D0Q4_9FIRM</name>
<evidence type="ECO:0000256" key="1">
    <source>
        <dbReference type="ARBA" id="ARBA00022630"/>
    </source>
</evidence>
<dbReference type="AlphaFoldDB" id="A0A9D2D0Q4"/>
<sequence length="188" mass="21308">MSKIVIFNGSPRMDGNTSTILQMIERGAKEHNAQVETYTLFKMKFMACQGCFGCRLQDDCMVNDELRKALQKVKEADAVVIGSPVYFMQVTGPVKNLYDRLFPLIGENGEPRFGKKKIVTVYTQDFDDPHAFDTYFDYLAQGMFPGFGFVDEDRIVCVNANNPETAENNRELKQNAYDVGRMLANLSK</sequence>
<evidence type="ECO:0000256" key="2">
    <source>
        <dbReference type="ARBA" id="ARBA00022643"/>
    </source>
</evidence>
<dbReference type="EMBL" id="DXCH01000024">
    <property type="protein sequence ID" value="HIZ06451.1"/>
    <property type="molecule type" value="Genomic_DNA"/>
</dbReference>
<comment type="caution">
    <text evidence="4">The sequence shown here is derived from an EMBL/GenBank/DDBJ whole genome shotgun (WGS) entry which is preliminary data.</text>
</comment>
<dbReference type="SUPFAM" id="SSF52218">
    <property type="entry name" value="Flavoproteins"/>
    <property type="match status" value="1"/>
</dbReference>
<evidence type="ECO:0000313" key="4">
    <source>
        <dbReference type="EMBL" id="HIZ06451.1"/>
    </source>
</evidence>
<organism evidence="4 5">
    <name type="scientific">Candidatus Eubacterium avistercoris</name>
    <dbReference type="NCBI Taxonomy" id="2838567"/>
    <lineage>
        <taxon>Bacteria</taxon>
        <taxon>Bacillati</taxon>
        <taxon>Bacillota</taxon>
        <taxon>Clostridia</taxon>
        <taxon>Eubacteriales</taxon>
        <taxon>Eubacteriaceae</taxon>
        <taxon>Eubacterium</taxon>
    </lineage>
</organism>
<reference evidence="4" key="1">
    <citation type="journal article" date="2021" name="PeerJ">
        <title>Extensive microbial diversity within the chicken gut microbiome revealed by metagenomics and culture.</title>
        <authorList>
            <person name="Gilroy R."/>
            <person name="Ravi A."/>
            <person name="Getino M."/>
            <person name="Pursley I."/>
            <person name="Horton D.L."/>
            <person name="Alikhan N.F."/>
            <person name="Baker D."/>
            <person name="Gharbi K."/>
            <person name="Hall N."/>
            <person name="Watson M."/>
            <person name="Adriaenssens E.M."/>
            <person name="Foster-Nyarko E."/>
            <person name="Jarju S."/>
            <person name="Secka A."/>
            <person name="Antonio M."/>
            <person name="Oren A."/>
            <person name="Chaudhuri R.R."/>
            <person name="La Ragione R."/>
            <person name="Hildebrand F."/>
            <person name="Pallen M.J."/>
        </authorList>
    </citation>
    <scope>NUCLEOTIDE SEQUENCE</scope>
    <source>
        <strain evidence="4">CHK192-9172</strain>
    </source>
</reference>
<dbReference type="Proteomes" id="UP000824024">
    <property type="component" value="Unassembled WGS sequence"/>
</dbReference>
<dbReference type="PANTHER" id="PTHR43278">
    <property type="entry name" value="NAD(P)H-DEPENDENT FMN-CONTAINING OXIDOREDUCTASE YWQN-RELATED"/>
    <property type="match status" value="1"/>
</dbReference>
<dbReference type="InterPro" id="IPR029039">
    <property type="entry name" value="Flavoprotein-like_sf"/>
</dbReference>